<proteinExistence type="predicted"/>
<feature type="domain" description="GDNF/GAS1" evidence="7">
    <location>
        <begin position="60"/>
        <end position="147"/>
    </location>
</feature>
<dbReference type="GO" id="GO:0005886">
    <property type="term" value="C:plasma membrane"/>
    <property type="evidence" value="ECO:0007669"/>
    <property type="project" value="UniProtKB-SubCell"/>
</dbReference>
<dbReference type="InterPro" id="IPR016017">
    <property type="entry name" value="GDNF/GAS1"/>
</dbReference>
<feature type="region of interest" description="Disordered" evidence="6">
    <location>
        <begin position="248"/>
        <end position="281"/>
    </location>
</feature>
<keyword evidence="9" id="KW-1185">Reference proteome</keyword>
<accession>A0AAV7U128</accession>
<dbReference type="PANTHER" id="PTHR16840">
    <property type="entry name" value="GROWTH ARREST-SPECIFIC PROTEIN 1"/>
    <property type="match status" value="1"/>
</dbReference>
<evidence type="ECO:0000256" key="6">
    <source>
        <dbReference type="SAM" id="MobiDB-lite"/>
    </source>
</evidence>
<evidence type="ECO:0000256" key="2">
    <source>
        <dbReference type="ARBA" id="ARBA00022475"/>
    </source>
</evidence>
<feature type="domain" description="GDNF/GAS1" evidence="7">
    <location>
        <begin position="157"/>
        <end position="233"/>
    </location>
</feature>
<dbReference type="PANTHER" id="PTHR16840:SF8">
    <property type="entry name" value="GROWTH ARREST-SPECIFIC PROTEIN 1-LIKE"/>
    <property type="match status" value="1"/>
</dbReference>
<dbReference type="InterPro" id="IPR039596">
    <property type="entry name" value="GAS1"/>
</dbReference>
<evidence type="ECO:0000313" key="8">
    <source>
        <dbReference type="EMBL" id="KAJ1181568.1"/>
    </source>
</evidence>
<evidence type="ECO:0000313" key="9">
    <source>
        <dbReference type="Proteomes" id="UP001066276"/>
    </source>
</evidence>
<keyword evidence="3" id="KW-0732">Signal</keyword>
<keyword evidence="5" id="KW-0325">Glycoprotein</keyword>
<organism evidence="8 9">
    <name type="scientific">Pleurodeles waltl</name>
    <name type="common">Iberian ribbed newt</name>
    <dbReference type="NCBI Taxonomy" id="8319"/>
    <lineage>
        <taxon>Eukaryota</taxon>
        <taxon>Metazoa</taxon>
        <taxon>Chordata</taxon>
        <taxon>Craniata</taxon>
        <taxon>Vertebrata</taxon>
        <taxon>Euteleostomi</taxon>
        <taxon>Amphibia</taxon>
        <taxon>Batrachia</taxon>
        <taxon>Caudata</taxon>
        <taxon>Salamandroidea</taxon>
        <taxon>Salamandridae</taxon>
        <taxon>Pleurodelinae</taxon>
        <taxon>Pleurodeles</taxon>
    </lineage>
</organism>
<protein>
    <recommendedName>
        <fullName evidence="7">GDNF/GAS1 domain-containing protein</fullName>
    </recommendedName>
</protein>
<comment type="caution">
    <text evidence="8">The sequence shown here is derived from an EMBL/GenBank/DDBJ whole genome shotgun (WGS) entry which is preliminary data.</text>
</comment>
<evidence type="ECO:0000256" key="5">
    <source>
        <dbReference type="ARBA" id="ARBA00023180"/>
    </source>
</evidence>
<gene>
    <name evidence="8" type="ORF">NDU88_006773</name>
</gene>
<reference evidence="8" key="1">
    <citation type="journal article" date="2022" name="bioRxiv">
        <title>Sequencing and chromosome-scale assembly of the giantPleurodeles waltlgenome.</title>
        <authorList>
            <person name="Brown T."/>
            <person name="Elewa A."/>
            <person name="Iarovenko S."/>
            <person name="Subramanian E."/>
            <person name="Araus A.J."/>
            <person name="Petzold A."/>
            <person name="Susuki M."/>
            <person name="Suzuki K.-i.T."/>
            <person name="Hayashi T."/>
            <person name="Toyoda A."/>
            <person name="Oliveira C."/>
            <person name="Osipova E."/>
            <person name="Leigh N.D."/>
            <person name="Simon A."/>
            <person name="Yun M.H."/>
        </authorList>
    </citation>
    <scope>NUCLEOTIDE SEQUENCE</scope>
    <source>
        <strain evidence="8">20211129_DDA</strain>
        <tissue evidence="8">Liver</tissue>
    </source>
</reference>
<feature type="compositionally biased region" description="Basic and acidic residues" evidence="6">
    <location>
        <begin position="268"/>
        <end position="277"/>
    </location>
</feature>
<feature type="compositionally biased region" description="Acidic residues" evidence="6">
    <location>
        <begin position="248"/>
        <end position="267"/>
    </location>
</feature>
<name>A0AAV7U128_PLEWA</name>
<dbReference type="Pfam" id="PF02351">
    <property type="entry name" value="GDNF"/>
    <property type="match status" value="1"/>
</dbReference>
<evidence type="ECO:0000256" key="3">
    <source>
        <dbReference type="ARBA" id="ARBA00022729"/>
    </source>
</evidence>
<evidence type="ECO:0000259" key="7">
    <source>
        <dbReference type="SMART" id="SM00907"/>
    </source>
</evidence>
<dbReference type="SMART" id="SM00907">
    <property type="entry name" value="GDNF"/>
    <property type="match status" value="2"/>
</dbReference>
<dbReference type="Proteomes" id="UP001066276">
    <property type="component" value="Chromosome 3_2"/>
</dbReference>
<keyword evidence="2" id="KW-1003">Cell membrane</keyword>
<comment type="subcellular location">
    <subcellularLocation>
        <location evidence="1">Cell membrane</location>
    </subcellularLocation>
</comment>
<evidence type="ECO:0000256" key="1">
    <source>
        <dbReference type="ARBA" id="ARBA00004236"/>
    </source>
</evidence>
<dbReference type="AlphaFoldDB" id="A0AAV7U128"/>
<keyword evidence="4" id="KW-0472">Membrane</keyword>
<evidence type="ECO:0000256" key="4">
    <source>
        <dbReference type="ARBA" id="ARBA00023136"/>
    </source>
</evidence>
<dbReference type="EMBL" id="JANPWB010000006">
    <property type="protein sequence ID" value="KAJ1181568.1"/>
    <property type="molecule type" value="Genomic_DNA"/>
</dbReference>
<sequence>MRQRWTIIGVCGVSESTWEMNSERTVGSSPGWFLLLPVQVWWTLLFLGYISSTSWAAVPCWEALLRCQAEPDCTGAYEQYQAACRTVLNFESGSFLRTSLPARPACPSHCIAALVYLNQTQAGPALEGCQCGRDRQCHQLQAAIEPCLPRTSAAGGCMGARLHCEQEPACRRPLAAYLARCGQLFNGRRCTAACRETIEQLLASAAGPPLQQCVCDGPERPFCEVLKVHMGRLCFGVAGELRPVGSIIEEEEGDYDEDDEGDDEGGEEEGHRREIPRGKAKAAQPNIAAHVLILGALVVSVL</sequence>
<dbReference type="GO" id="GO:0051726">
    <property type="term" value="P:regulation of cell cycle"/>
    <property type="evidence" value="ECO:0007669"/>
    <property type="project" value="InterPro"/>
</dbReference>